<dbReference type="GO" id="GO:0008234">
    <property type="term" value="F:cysteine-type peptidase activity"/>
    <property type="evidence" value="ECO:0007669"/>
    <property type="project" value="UniProtKB-KW"/>
</dbReference>
<feature type="region of interest" description="Disordered" evidence="5">
    <location>
        <begin position="28"/>
        <end position="104"/>
    </location>
</feature>
<name>A0AAD8VWS3_LOLMU</name>
<evidence type="ECO:0000313" key="8">
    <source>
        <dbReference type="Proteomes" id="UP001231189"/>
    </source>
</evidence>
<dbReference type="GO" id="GO:0006508">
    <property type="term" value="P:proteolysis"/>
    <property type="evidence" value="ECO:0007669"/>
    <property type="project" value="UniProtKB-KW"/>
</dbReference>
<sequence length="841" mass="93651">MMGAAAAAEKKASERIDIDWKEMFKATETSDEACFDSTPPPPTRKGRPKAKRNAASPSSGDVCVISPPSAPAKRRRRRAEEEAGAEFRSMSNKGMRREVEDMSDGELQREIAGMRSFGGFLVGDKRVRHQRFLPLLEAEAQKRRTRKHAAKDAGDRNPGAPSRADVYAFDTEDEQVEDTARRFCPNSSPIRPKKKNYGLLGVQTRSSSNQAGLRKPIPTDKMYSSTTSPTPLRGHTMRVRAVDPKERDNEKSRQNGNNYYRTKEERRKAHHEDSSLLHQKVNAVVLLDDEDPQPDEPVECEVPDKWKDLKIYYPSSDNPEAVELSSSDIKCLNPGVYVSSPVINYYIQYIKRAEMHIEYGTDKFYMFNTYFYSKLQEALLDKHKFLKLRRWWKGVNIFQRGYIILPIHGMSHWSLIIVCMPAKESNAGPIILHLDSLGMHPSAQIFDTVGKYLEEEWRHLRENESSCISISETIWQDLPSNIHKEIVEVPGQNNAYDCGVFMLYYIQQFIKQAPERFTRDRLHMFSRSWFRSEVASGLRNGIRELLLELFGSARGDDILSEAAASDDSDEECIIKEGESEAVTPCDSSGMAAGGGDTSTRNEEDFMEGTPLTTRSSDGRVVACALSEAVMSSDSIDDDDTMKTDLDRSKTEQDIEIILPSDGSGMVVGGGGTSTRSSDGRIVACALSEEAMSSDSIDDDDTMRTDFDCSKTEQGVEILPSDGSGMPVGGGGTSTGNEEDFMEALAPLATRSSGARIIACALSEAATLSDGVDDDDTMKADSDSSKTEQCIVILSSDRSKNNEMVMHSTPDRTMYCSDSDVEEVKTPEVEKRRRRGELCCIV</sequence>
<feature type="domain" description="Ubiquitin-like protease family profile" evidence="6">
    <location>
        <begin position="322"/>
        <end position="509"/>
    </location>
</feature>
<dbReference type="Gene3D" id="3.30.310.130">
    <property type="entry name" value="Ubiquitin-related"/>
    <property type="match status" value="1"/>
</dbReference>
<feature type="compositionally biased region" description="Basic and acidic residues" evidence="5">
    <location>
        <begin position="240"/>
        <end position="253"/>
    </location>
</feature>
<evidence type="ECO:0000256" key="1">
    <source>
        <dbReference type="ARBA" id="ARBA00005234"/>
    </source>
</evidence>
<reference evidence="7" key="1">
    <citation type="submission" date="2023-07" db="EMBL/GenBank/DDBJ databases">
        <title>A chromosome-level genome assembly of Lolium multiflorum.</title>
        <authorList>
            <person name="Chen Y."/>
            <person name="Copetti D."/>
            <person name="Kolliker R."/>
            <person name="Studer B."/>
        </authorList>
    </citation>
    <scope>NUCLEOTIDE SEQUENCE</scope>
    <source>
        <strain evidence="7">02402/16</strain>
        <tissue evidence="7">Leaf</tissue>
    </source>
</reference>
<feature type="region of interest" description="Disordered" evidence="5">
    <location>
        <begin position="583"/>
        <end position="614"/>
    </location>
</feature>
<evidence type="ECO:0000259" key="6">
    <source>
        <dbReference type="PROSITE" id="PS50600"/>
    </source>
</evidence>
<proteinExistence type="inferred from homology"/>
<keyword evidence="3" id="KW-0378">Hydrolase</keyword>
<evidence type="ECO:0000256" key="4">
    <source>
        <dbReference type="ARBA" id="ARBA00022807"/>
    </source>
</evidence>
<keyword evidence="2" id="KW-0645">Protease</keyword>
<evidence type="ECO:0000256" key="2">
    <source>
        <dbReference type="ARBA" id="ARBA00022670"/>
    </source>
</evidence>
<dbReference type="Gene3D" id="1.10.418.20">
    <property type="match status" value="1"/>
</dbReference>
<feature type="compositionally biased region" description="Basic and acidic residues" evidence="5">
    <location>
        <begin position="261"/>
        <end position="274"/>
    </location>
</feature>
<organism evidence="7 8">
    <name type="scientific">Lolium multiflorum</name>
    <name type="common">Italian ryegrass</name>
    <name type="synonym">Lolium perenne subsp. multiflorum</name>
    <dbReference type="NCBI Taxonomy" id="4521"/>
    <lineage>
        <taxon>Eukaryota</taxon>
        <taxon>Viridiplantae</taxon>
        <taxon>Streptophyta</taxon>
        <taxon>Embryophyta</taxon>
        <taxon>Tracheophyta</taxon>
        <taxon>Spermatophyta</taxon>
        <taxon>Magnoliopsida</taxon>
        <taxon>Liliopsida</taxon>
        <taxon>Poales</taxon>
        <taxon>Poaceae</taxon>
        <taxon>BOP clade</taxon>
        <taxon>Pooideae</taxon>
        <taxon>Poodae</taxon>
        <taxon>Poeae</taxon>
        <taxon>Poeae Chloroplast Group 2 (Poeae type)</taxon>
        <taxon>Loliodinae</taxon>
        <taxon>Loliinae</taxon>
        <taxon>Lolium</taxon>
    </lineage>
</organism>
<dbReference type="InterPro" id="IPR003653">
    <property type="entry name" value="Peptidase_C48_C"/>
</dbReference>
<keyword evidence="4" id="KW-0788">Thiol protease</keyword>
<dbReference type="PROSITE" id="PS50600">
    <property type="entry name" value="ULP_PROTEASE"/>
    <property type="match status" value="1"/>
</dbReference>
<accession>A0AAD8VWS3</accession>
<protein>
    <recommendedName>
        <fullName evidence="6">Ubiquitin-like protease family profile domain-containing protein</fullName>
    </recommendedName>
</protein>
<evidence type="ECO:0000256" key="3">
    <source>
        <dbReference type="ARBA" id="ARBA00022801"/>
    </source>
</evidence>
<evidence type="ECO:0000313" key="7">
    <source>
        <dbReference type="EMBL" id="KAK1626522.1"/>
    </source>
</evidence>
<comment type="similarity">
    <text evidence="1">Belongs to the peptidase C48 family.</text>
</comment>
<dbReference type="Proteomes" id="UP001231189">
    <property type="component" value="Unassembled WGS sequence"/>
</dbReference>
<dbReference type="EMBL" id="JAUUTY010000005">
    <property type="protein sequence ID" value="KAK1626522.1"/>
    <property type="molecule type" value="Genomic_DNA"/>
</dbReference>
<dbReference type="SUPFAM" id="SSF54001">
    <property type="entry name" value="Cysteine proteinases"/>
    <property type="match status" value="1"/>
</dbReference>
<comment type="caution">
    <text evidence="7">The sequence shown here is derived from an EMBL/GenBank/DDBJ whole genome shotgun (WGS) entry which is preliminary data.</text>
</comment>
<keyword evidence="8" id="KW-1185">Reference proteome</keyword>
<dbReference type="InterPro" id="IPR038765">
    <property type="entry name" value="Papain-like_cys_pep_sf"/>
</dbReference>
<dbReference type="Pfam" id="PF02902">
    <property type="entry name" value="Peptidase_C48"/>
    <property type="match status" value="1"/>
</dbReference>
<gene>
    <name evidence="7" type="ORF">QYE76_000837</name>
</gene>
<feature type="region of interest" description="Disordered" evidence="5">
    <location>
        <begin position="142"/>
        <end position="274"/>
    </location>
</feature>
<dbReference type="PANTHER" id="PTHR46915">
    <property type="entry name" value="UBIQUITIN-LIKE PROTEASE 4-RELATED"/>
    <property type="match status" value="1"/>
</dbReference>
<dbReference type="AlphaFoldDB" id="A0AAD8VWS3"/>
<dbReference type="PANTHER" id="PTHR46915:SF1">
    <property type="entry name" value="UBIQUITIN-LIKE PROTEASE FAMILY PROFILE DOMAIN-CONTAINING PROTEIN"/>
    <property type="match status" value="1"/>
</dbReference>
<dbReference type="GO" id="GO:0016926">
    <property type="term" value="P:protein desumoylation"/>
    <property type="evidence" value="ECO:0007669"/>
    <property type="project" value="UniProtKB-ARBA"/>
</dbReference>
<evidence type="ECO:0000256" key="5">
    <source>
        <dbReference type="SAM" id="MobiDB-lite"/>
    </source>
</evidence>